<accession>A0A419I1Y8</accession>
<dbReference type="SUPFAM" id="SSF53474">
    <property type="entry name" value="alpha/beta-Hydrolases"/>
    <property type="match status" value="1"/>
</dbReference>
<dbReference type="Pfam" id="PF12697">
    <property type="entry name" value="Abhydrolase_6"/>
    <property type="match status" value="1"/>
</dbReference>
<dbReference type="PANTHER" id="PTHR43798:SF31">
    <property type="entry name" value="AB HYDROLASE SUPERFAMILY PROTEIN YCLE"/>
    <property type="match status" value="1"/>
</dbReference>
<proteinExistence type="predicted"/>
<keyword evidence="1 3" id="KW-0378">Hydrolase</keyword>
<reference evidence="3 4" key="1">
    <citation type="submission" date="2018-09" db="EMBL/GenBank/DDBJ databases">
        <title>YIM PH 21725 draft genome.</title>
        <authorList>
            <person name="Miao C."/>
        </authorList>
    </citation>
    <scope>NUCLEOTIDE SEQUENCE [LARGE SCALE GENOMIC DNA]</scope>
    <source>
        <strain evidence="4">YIM PH21725</strain>
    </source>
</reference>
<feature type="domain" description="AB hydrolase-1" evidence="2">
    <location>
        <begin position="14"/>
        <end position="235"/>
    </location>
</feature>
<evidence type="ECO:0000256" key="1">
    <source>
        <dbReference type="ARBA" id="ARBA00022801"/>
    </source>
</evidence>
<dbReference type="GO" id="GO:0016787">
    <property type="term" value="F:hydrolase activity"/>
    <property type="evidence" value="ECO:0007669"/>
    <property type="project" value="UniProtKB-KW"/>
</dbReference>
<protein>
    <submittedName>
        <fullName evidence="3">Alpha/beta hydrolase</fullName>
    </submittedName>
</protein>
<comment type="caution">
    <text evidence="3">The sequence shown here is derived from an EMBL/GenBank/DDBJ whole genome shotgun (WGS) entry which is preliminary data.</text>
</comment>
<dbReference type="RefSeq" id="WP_120024721.1">
    <property type="nucleotide sequence ID" value="NZ_QZFV01000092.1"/>
</dbReference>
<organism evidence="3 4">
    <name type="scientific">Amycolatopsis panacis</name>
    <dbReference type="NCBI Taxonomy" id="2340917"/>
    <lineage>
        <taxon>Bacteria</taxon>
        <taxon>Bacillati</taxon>
        <taxon>Actinomycetota</taxon>
        <taxon>Actinomycetes</taxon>
        <taxon>Pseudonocardiales</taxon>
        <taxon>Pseudonocardiaceae</taxon>
        <taxon>Amycolatopsis</taxon>
    </lineage>
</organism>
<dbReference type="PRINTS" id="PR00111">
    <property type="entry name" value="ABHYDROLASE"/>
</dbReference>
<evidence type="ECO:0000259" key="2">
    <source>
        <dbReference type="Pfam" id="PF12697"/>
    </source>
</evidence>
<evidence type="ECO:0000313" key="3">
    <source>
        <dbReference type="EMBL" id="RJQ83784.1"/>
    </source>
</evidence>
<dbReference type="PANTHER" id="PTHR43798">
    <property type="entry name" value="MONOACYLGLYCEROL LIPASE"/>
    <property type="match status" value="1"/>
</dbReference>
<sequence length="246" mass="26096">MNVLVEGPKDAPALLLVHGFCGSLRGYDQVAELLSDRFRLIRADLRGHGRTGGHTGLDARSQAHALANAVHDFPELTAVGHSFGADVVLELAARTSAVTRTVLIGQAPDYRHATFPPGHGLLAAPGVSTALRSLAASPVVASALRRTSLHRTRADFAATSPQMARVVLTERRQQLAERPLDEQLRVPTLVILGSRDRLYDPVSTAARYRAAGARVAVLPGAGHSPFASHPARVAELLASWALGRTG</sequence>
<name>A0A419I1Y8_9PSEU</name>
<dbReference type="Gene3D" id="3.40.50.1820">
    <property type="entry name" value="alpha/beta hydrolase"/>
    <property type="match status" value="1"/>
</dbReference>
<dbReference type="EMBL" id="QZFV01000092">
    <property type="protein sequence ID" value="RJQ83784.1"/>
    <property type="molecule type" value="Genomic_DNA"/>
</dbReference>
<dbReference type="GO" id="GO:0016020">
    <property type="term" value="C:membrane"/>
    <property type="evidence" value="ECO:0007669"/>
    <property type="project" value="TreeGrafter"/>
</dbReference>
<keyword evidence="4" id="KW-1185">Reference proteome</keyword>
<dbReference type="Proteomes" id="UP000285112">
    <property type="component" value="Unassembled WGS sequence"/>
</dbReference>
<dbReference type="InterPro" id="IPR050266">
    <property type="entry name" value="AB_hydrolase_sf"/>
</dbReference>
<dbReference type="InterPro" id="IPR029058">
    <property type="entry name" value="AB_hydrolase_fold"/>
</dbReference>
<evidence type="ECO:0000313" key="4">
    <source>
        <dbReference type="Proteomes" id="UP000285112"/>
    </source>
</evidence>
<gene>
    <name evidence="3" type="ORF">D5S19_19200</name>
</gene>
<dbReference type="InterPro" id="IPR000073">
    <property type="entry name" value="AB_hydrolase_1"/>
</dbReference>
<dbReference type="AlphaFoldDB" id="A0A419I1Y8"/>
<dbReference type="OrthoDB" id="5495375at2"/>